<name>A0A139AKC3_GONPJ</name>
<proteinExistence type="predicted"/>
<dbReference type="EMBL" id="KQ965750">
    <property type="protein sequence ID" value="KXS16875.1"/>
    <property type="molecule type" value="Genomic_DNA"/>
</dbReference>
<dbReference type="AlphaFoldDB" id="A0A139AKC3"/>
<reference evidence="2 3" key="1">
    <citation type="journal article" date="2015" name="Genome Biol. Evol.">
        <title>Phylogenomic analyses indicate that early fungi evolved digesting cell walls of algal ancestors of land plants.</title>
        <authorList>
            <person name="Chang Y."/>
            <person name="Wang S."/>
            <person name="Sekimoto S."/>
            <person name="Aerts A.L."/>
            <person name="Choi C."/>
            <person name="Clum A."/>
            <person name="LaButti K.M."/>
            <person name="Lindquist E.A."/>
            <person name="Yee Ngan C."/>
            <person name="Ohm R.A."/>
            <person name="Salamov A.A."/>
            <person name="Grigoriev I.V."/>
            <person name="Spatafora J.W."/>
            <person name="Berbee M.L."/>
        </authorList>
    </citation>
    <scope>NUCLEOTIDE SEQUENCE [LARGE SCALE GENOMIC DNA]</scope>
    <source>
        <strain evidence="2 3">JEL478</strain>
    </source>
</reference>
<feature type="region of interest" description="Disordered" evidence="1">
    <location>
        <begin position="44"/>
        <end position="118"/>
    </location>
</feature>
<sequence length="118" mass="12874">MMLLWACSIKFKFLRAKRELKITGAEVREEMEVEYNGDVDGAILGGEQQLGNDGSVLASSDTPHHAPDQELSTATATEHNVVKGLLESQGEVGADDHRAEIADRVHMDGSDEVKLEAR</sequence>
<feature type="compositionally biased region" description="Polar residues" evidence="1">
    <location>
        <begin position="49"/>
        <end position="61"/>
    </location>
</feature>
<gene>
    <name evidence="2" type="ORF">M427DRAFT_286747</name>
</gene>
<protein>
    <submittedName>
        <fullName evidence="2">Uncharacterized protein</fullName>
    </submittedName>
</protein>
<keyword evidence="3" id="KW-1185">Reference proteome</keyword>
<evidence type="ECO:0000313" key="2">
    <source>
        <dbReference type="EMBL" id="KXS16875.1"/>
    </source>
</evidence>
<organism evidence="2 3">
    <name type="scientific">Gonapodya prolifera (strain JEL478)</name>
    <name type="common">Monoblepharis prolifera</name>
    <dbReference type="NCBI Taxonomy" id="1344416"/>
    <lineage>
        <taxon>Eukaryota</taxon>
        <taxon>Fungi</taxon>
        <taxon>Fungi incertae sedis</taxon>
        <taxon>Chytridiomycota</taxon>
        <taxon>Chytridiomycota incertae sedis</taxon>
        <taxon>Monoblepharidomycetes</taxon>
        <taxon>Monoblepharidales</taxon>
        <taxon>Gonapodyaceae</taxon>
        <taxon>Gonapodya</taxon>
    </lineage>
</organism>
<dbReference type="Proteomes" id="UP000070544">
    <property type="component" value="Unassembled WGS sequence"/>
</dbReference>
<evidence type="ECO:0000256" key="1">
    <source>
        <dbReference type="SAM" id="MobiDB-lite"/>
    </source>
</evidence>
<accession>A0A139AKC3</accession>
<evidence type="ECO:0000313" key="3">
    <source>
        <dbReference type="Proteomes" id="UP000070544"/>
    </source>
</evidence>
<feature type="compositionally biased region" description="Basic and acidic residues" evidence="1">
    <location>
        <begin position="94"/>
        <end position="118"/>
    </location>
</feature>